<evidence type="ECO:0000313" key="2">
    <source>
        <dbReference type="EMBL" id="SFT76131.1"/>
    </source>
</evidence>
<evidence type="ECO:0000259" key="1">
    <source>
        <dbReference type="Pfam" id="PF10005"/>
    </source>
</evidence>
<sequence length="347" mass="40120">MKIFECGNCAHPLYFENDHCEKCGHLTGYSSTTSTMLTFDPSKFPLISDRKGKAYKYCENKDLGVCNWLIPAEQDNEFCPACELNRTIPDLSDAENFPKWQKLEVAKHRLVYQLLKLELAIPPQETNPEIGLSFDFISRQGDSQIMTGHANGLITILLSEADSVHREQMRKQMSEPYRTLIGHFRHEVGHYFWDRLVANNEKRLLEFRNLFGDDSLDYGEALKNYYQTGAPSNWQQTFISQYASSHAWEDWAETWAHYLHIMDMAETAYYYGISVNPNVKEKSLKGAFTFDPYEKRDFEKIYQSWAPISFAINSLNRSMGVPDAYPFVVSSAAVTKMKFIHTLIYNL</sequence>
<dbReference type="PIRSF" id="PIRSF012641">
    <property type="entry name" value="UCP012641"/>
    <property type="match status" value="1"/>
</dbReference>
<feature type="domain" description="Zinc-ribbon" evidence="1">
    <location>
        <begin position="4"/>
        <end position="93"/>
    </location>
</feature>
<evidence type="ECO:0000313" key="3">
    <source>
        <dbReference type="Proteomes" id="UP000199673"/>
    </source>
</evidence>
<dbReference type="OrthoDB" id="256753at2"/>
<organism evidence="2 3">
    <name type="scientific">Algoriphagus locisalis</name>
    <dbReference type="NCBI Taxonomy" id="305507"/>
    <lineage>
        <taxon>Bacteria</taxon>
        <taxon>Pseudomonadati</taxon>
        <taxon>Bacteroidota</taxon>
        <taxon>Cytophagia</taxon>
        <taxon>Cytophagales</taxon>
        <taxon>Cyclobacteriaceae</taxon>
        <taxon>Algoriphagus</taxon>
    </lineage>
</organism>
<dbReference type="Pfam" id="PF10005">
    <property type="entry name" value="Zn_ribbon_DZR_6"/>
    <property type="match status" value="1"/>
</dbReference>
<protein>
    <recommendedName>
        <fullName evidence="1">Zinc-ribbon domain-containing protein</fullName>
    </recommendedName>
</protein>
<dbReference type="Proteomes" id="UP000199673">
    <property type="component" value="Unassembled WGS sequence"/>
</dbReference>
<dbReference type="RefSeq" id="WP_091692577.1">
    <property type="nucleotide sequence ID" value="NZ_FPBF01000002.1"/>
</dbReference>
<dbReference type="STRING" id="305507.SAMN04489724_2075"/>
<reference evidence="3" key="1">
    <citation type="submission" date="2016-10" db="EMBL/GenBank/DDBJ databases">
        <authorList>
            <person name="Varghese N."/>
            <person name="Submissions S."/>
        </authorList>
    </citation>
    <scope>NUCLEOTIDE SEQUENCE [LARGE SCALE GENOMIC DNA]</scope>
    <source>
        <strain evidence="3">DSM 23445</strain>
    </source>
</reference>
<dbReference type="Pfam" id="PF15887">
    <property type="entry name" value="Peptidase_Mx"/>
    <property type="match status" value="1"/>
</dbReference>
<proteinExistence type="predicted"/>
<keyword evidence="3" id="KW-1185">Reference proteome</keyword>
<dbReference type="EMBL" id="FPBF01000002">
    <property type="protein sequence ID" value="SFT76131.1"/>
    <property type="molecule type" value="Genomic_DNA"/>
</dbReference>
<name>A0A1I7AMD3_9BACT</name>
<dbReference type="AlphaFoldDB" id="A0A1I7AMD3"/>
<dbReference type="InterPro" id="IPR031321">
    <property type="entry name" value="UCP012641"/>
</dbReference>
<dbReference type="InterPro" id="IPR011201">
    <property type="entry name" value="Zinc-ribbon_6_bact"/>
</dbReference>
<gene>
    <name evidence="2" type="ORF">SAMN04489724_2075</name>
</gene>
<accession>A0A1I7AMD3</accession>
<dbReference type="Gene3D" id="3.40.390.70">
    <property type="match status" value="1"/>
</dbReference>